<evidence type="ECO:0000313" key="2">
    <source>
        <dbReference type="Proteomes" id="UP001476798"/>
    </source>
</evidence>
<reference evidence="1 2" key="1">
    <citation type="submission" date="2021-06" db="EMBL/GenBank/DDBJ databases">
        <authorList>
            <person name="Palmer J.M."/>
        </authorList>
    </citation>
    <scope>NUCLEOTIDE SEQUENCE [LARGE SCALE GENOMIC DNA]</scope>
    <source>
        <strain evidence="1 2">GA_2019</strain>
        <tissue evidence="1">Muscle</tissue>
    </source>
</reference>
<proteinExistence type="predicted"/>
<evidence type="ECO:0000313" key="1">
    <source>
        <dbReference type="EMBL" id="MEQ2160492.1"/>
    </source>
</evidence>
<sequence length="75" mass="8718">MIMFRRFWTEKTFLIPPETEGYNENLLETVTVGGKNMMYIFPLQEETDMSPLPLDALELQSMPKASWEVCSVTLQ</sequence>
<protein>
    <submittedName>
        <fullName evidence="1">Uncharacterized protein</fullName>
    </submittedName>
</protein>
<accession>A0ABV0MMZ8</accession>
<dbReference type="Proteomes" id="UP001476798">
    <property type="component" value="Unassembled WGS sequence"/>
</dbReference>
<organism evidence="1 2">
    <name type="scientific">Goodea atripinnis</name>
    <dbReference type="NCBI Taxonomy" id="208336"/>
    <lineage>
        <taxon>Eukaryota</taxon>
        <taxon>Metazoa</taxon>
        <taxon>Chordata</taxon>
        <taxon>Craniata</taxon>
        <taxon>Vertebrata</taxon>
        <taxon>Euteleostomi</taxon>
        <taxon>Actinopterygii</taxon>
        <taxon>Neopterygii</taxon>
        <taxon>Teleostei</taxon>
        <taxon>Neoteleostei</taxon>
        <taxon>Acanthomorphata</taxon>
        <taxon>Ovalentaria</taxon>
        <taxon>Atherinomorphae</taxon>
        <taxon>Cyprinodontiformes</taxon>
        <taxon>Goodeidae</taxon>
        <taxon>Goodea</taxon>
    </lineage>
</organism>
<comment type="caution">
    <text evidence="1">The sequence shown here is derived from an EMBL/GenBank/DDBJ whole genome shotgun (WGS) entry which is preliminary data.</text>
</comment>
<gene>
    <name evidence="1" type="ORF">GOODEAATRI_034371</name>
</gene>
<dbReference type="EMBL" id="JAHRIO010008643">
    <property type="protein sequence ID" value="MEQ2160492.1"/>
    <property type="molecule type" value="Genomic_DNA"/>
</dbReference>
<name>A0ABV0MMZ8_9TELE</name>
<feature type="non-terminal residue" evidence="1">
    <location>
        <position position="75"/>
    </location>
</feature>
<keyword evidence="2" id="KW-1185">Reference proteome</keyword>